<dbReference type="GO" id="GO:0016987">
    <property type="term" value="F:sigma factor activity"/>
    <property type="evidence" value="ECO:0007669"/>
    <property type="project" value="UniProtKB-KW"/>
</dbReference>
<dbReference type="InterPro" id="IPR007627">
    <property type="entry name" value="RNA_pol_sigma70_r2"/>
</dbReference>
<keyword evidence="4" id="KW-0238">DNA-binding</keyword>
<dbReference type="NCBIfam" id="TIGR02937">
    <property type="entry name" value="sigma70-ECF"/>
    <property type="match status" value="1"/>
</dbReference>
<dbReference type="InterPro" id="IPR039425">
    <property type="entry name" value="RNA_pol_sigma-70-like"/>
</dbReference>
<evidence type="ECO:0000259" key="6">
    <source>
        <dbReference type="Pfam" id="PF04542"/>
    </source>
</evidence>
<dbReference type="Gene3D" id="1.10.10.10">
    <property type="entry name" value="Winged helix-like DNA-binding domain superfamily/Winged helix DNA-binding domain"/>
    <property type="match status" value="1"/>
</dbReference>
<dbReference type="CDD" id="cd06171">
    <property type="entry name" value="Sigma70_r4"/>
    <property type="match status" value="1"/>
</dbReference>
<dbReference type="Proteomes" id="UP000184432">
    <property type="component" value="Unassembled WGS sequence"/>
</dbReference>
<dbReference type="SUPFAM" id="SSF88659">
    <property type="entry name" value="Sigma3 and sigma4 domains of RNA polymerase sigma factors"/>
    <property type="match status" value="1"/>
</dbReference>
<evidence type="ECO:0000256" key="3">
    <source>
        <dbReference type="ARBA" id="ARBA00023082"/>
    </source>
</evidence>
<dbReference type="InterPro" id="IPR014284">
    <property type="entry name" value="RNA_pol_sigma-70_dom"/>
</dbReference>
<dbReference type="STRING" id="570521.SAMN04488508_11086"/>
<evidence type="ECO:0000256" key="1">
    <source>
        <dbReference type="ARBA" id="ARBA00010641"/>
    </source>
</evidence>
<dbReference type="Gene3D" id="1.10.1740.10">
    <property type="match status" value="1"/>
</dbReference>
<evidence type="ECO:0000256" key="2">
    <source>
        <dbReference type="ARBA" id="ARBA00023015"/>
    </source>
</evidence>
<gene>
    <name evidence="8" type="ORF">SAMN04488508_11086</name>
</gene>
<proteinExistence type="inferred from homology"/>
<evidence type="ECO:0000256" key="4">
    <source>
        <dbReference type="ARBA" id="ARBA00023125"/>
    </source>
</evidence>
<sequence>MQKQLFENVCDDSVFSDIYKKYSKDLFDFLYYKFGETFSPEDKMQDAFLKLLDKCKEVTPEKAKSFLFTVANNSMLNAVKHQKVVLKYRHIKPKEYTNESPEFILEQEQFLQNYQKALGTLTEDQRVAFLLNKVEGKTQSEIAEMQGTTRKAIENRIYVAYKKLKASLDGFQ</sequence>
<dbReference type="InterPro" id="IPR013325">
    <property type="entry name" value="RNA_pol_sigma_r2"/>
</dbReference>
<keyword evidence="3" id="KW-0731">Sigma factor</keyword>
<organism evidence="8 9">
    <name type="scientific">Aquimarina spongiae</name>
    <dbReference type="NCBI Taxonomy" id="570521"/>
    <lineage>
        <taxon>Bacteria</taxon>
        <taxon>Pseudomonadati</taxon>
        <taxon>Bacteroidota</taxon>
        <taxon>Flavobacteriia</taxon>
        <taxon>Flavobacteriales</taxon>
        <taxon>Flavobacteriaceae</taxon>
        <taxon>Aquimarina</taxon>
    </lineage>
</organism>
<keyword evidence="9" id="KW-1185">Reference proteome</keyword>
<dbReference type="Pfam" id="PF08281">
    <property type="entry name" value="Sigma70_r4_2"/>
    <property type="match status" value="1"/>
</dbReference>
<evidence type="ECO:0000313" key="8">
    <source>
        <dbReference type="EMBL" id="SHJ54212.1"/>
    </source>
</evidence>
<evidence type="ECO:0000259" key="7">
    <source>
        <dbReference type="Pfam" id="PF08281"/>
    </source>
</evidence>
<reference evidence="9" key="1">
    <citation type="submission" date="2016-11" db="EMBL/GenBank/DDBJ databases">
        <authorList>
            <person name="Varghese N."/>
            <person name="Submissions S."/>
        </authorList>
    </citation>
    <scope>NUCLEOTIDE SEQUENCE [LARGE SCALE GENOMIC DNA]</scope>
    <source>
        <strain evidence="9">DSM 22623</strain>
    </source>
</reference>
<dbReference type="AlphaFoldDB" id="A0A1M6K5J3"/>
<dbReference type="PANTHER" id="PTHR43133:SF8">
    <property type="entry name" value="RNA POLYMERASE SIGMA FACTOR HI_1459-RELATED"/>
    <property type="match status" value="1"/>
</dbReference>
<dbReference type="GO" id="GO:0006352">
    <property type="term" value="P:DNA-templated transcription initiation"/>
    <property type="evidence" value="ECO:0007669"/>
    <property type="project" value="InterPro"/>
</dbReference>
<dbReference type="RefSeq" id="WP_073320524.1">
    <property type="nucleotide sequence ID" value="NZ_FQYP01000010.1"/>
</dbReference>
<feature type="domain" description="RNA polymerase sigma-70 region 2" evidence="6">
    <location>
        <begin position="18"/>
        <end position="83"/>
    </location>
</feature>
<keyword evidence="5" id="KW-0804">Transcription</keyword>
<protein>
    <submittedName>
        <fullName evidence="8">RNA polymerase sigma-70 factor, ECF subfamily</fullName>
    </submittedName>
</protein>
<dbReference type="InterPro" id="IPR013249">
    <property type="entry name" value="RNA_pol_sigma70_r4_t2"/>
</dbReference>
<dbReference type="OrthoDB" id="659855at2"/>
<dbReference type="PANTHER" id="PTHR43133">
    <property type="entry name" value="RNA POLYMERASE ECF-TYPE SIGMA FACTO"/>
    <property type="match status" value="1"/>
</dbReference>
<keyword evidence="2" id="KW-0805">Transcription regulation</keyword>
<dbReference type="InterPro" id="IPR036388">
    <property type="entry name" value="WH-like_DNA-bd_sf"/>
</dbReference>
<name>A0A1M6K5J3_9FLAO</name>
<dbReference type="InterPro" id="IPR013324">
    <property type="entry name" value="RNA_pol_sigma_r3/r4-like"/>
</dbReference>
<dbReference type="Pfam" id="PF04542">
    <property type="entry name" value="Sigma70_r2"/>
    <property type="match status" value="1"/>
</dbReference>
<accession>A0A1M6K5J3</accession>
<evidence type="ECO:0000313" key="9">
    <source>
        <dbReference type="Proteomes" id="UP000184432"/>
    </source>
</evidence>
<feature type="domain" description="RNA polymerase sigma factor 70 region 4 type 2" evidence="7">
    <location>
        <begin position="112"/>
        <end position="164"/>
    </location>
</feature>
<dbReference type="EMBL" id="FQYP01000010">
    <property type="protein sequence ID" value="SHJ54212.1"/>
    <property type="molecule type" value="Genomic_DNA"/>
</dbReference>
<comment type="similarity">
    <text evidence="1">Belongs to the sigma-70 factor family. ECF subfamily.</text>
</comment>
<evidence type="ECO:0000256" key="5">
    <source>
        <dbReference type="ARBA" id="ARBA00023163"/>
    </source>
</evidence>
<dbReference type="GO" id="GO:0003677">
    <property type="term" value="F:DNA binding"/>
    <property type="evidence" value="ECO:0007669"/>
    <property type="project" value="UniProtKB-KW"/>
</dbReference>
<dbReference type="SUPFAM" id="SSF88946">
    <property type="entry name" value="Sigma2 domain of RNA polymerase sigma factors"/>
    <property type="match status" value="1"/>
</dbReference>